<dbReference type="Proteomes" id="UP001558713">
    <property type="component" value="Unassembled WGS sequence"/>
</dbReference>
<dbReference type="PANTHER" id="PTHR48449:SF1">
    <property type="entry name" value="DUF1985 DOMAIN-CONTAINING PROTEIN"/>
    <property type="match status" value="1"/>
</dbReference>
<proteinExistence type="predicted"/>
<keyword evidence="3" id="KW-1185">Reference proteome</keyword>
<evidence type="ECO:0000313" key="2">
    <source>
        <dbReference type="EMBL" id="KAL1205741.1"/>
    </source>
</evidence>
<dbReference type="InterPro" id="IPR015410">
    <property type="entry name" value="DUF1985"/>
</dbReference>
<dbReference type="EMBL" id="JBANAX010000512">
    <property type="protein sequence ID" value="KAL1205741.1"/>
    <property type="molecule type" value="Genomic_DNA"/>
</dbReference>
<reference evidence="2 3" key="1">
    <citation type="submission" date="2024-04" db="EMBL/GenBank/DDBJ databases">
        <title>Genome assembly C_amara_ONT_v2.</title>
        <authorList>
            <person name="Yant L."/>
            <person name="Moore C."/>
            <person name="Slenker M."/>
        </authorList>
    </citation>
    <scope>NUCLEOTIDE SEQUENCE [LARGE SCALE GENOMIC DNA]</scope>
    <source>
        <tissue evidence="2">Leaf</tissue>
    </source>
</reference>
<feature type="domain" description="DUF1985" evidence="1">
    <location>
        <begin position="77"/>
        <end position="214"/>
    </location>
</feature>
<dbReference type="PANTHER" id="PTHR48449">
    <property type="entry name" value="DUF1985 DOMAIN-CONTAINING PROTEIN"/>
    <property type="match status" value="1"/>
</dbReference>
<accession>A0ABD1B3U6</accession>
<dbReference type="AlphaFoldDB" id="A0ABD1B3U6"/>
<name>A0ABD1B3U6_CARAN</name>
<evidence type="ECO:0000313" key="3">
    <source>
        <dbReference type="Proteomes" id="UP001558713"/>
    </source>
</evidence>
<comment type="caution">
    <text evidence="2">The sequence shown here is derived from an EMBL/GenBank/DDBJ whole genome shotgun (WGS) entry which is preliminary data.</text>
</comment>
<sequence length="315" mass="36896">MAFSYPPRIFKVGKPHIQIKSMNHYCFLSKFQTMKEYIGEDVWDELKNSSVGVFLKLTDINVTHKYIWASSIVNFFLSHQLAVDNIHEFWTLIDGQPLRFSLHEFKDITCLNCDPFPSEESELCDVDYKPFWKEMKVPLGEGPSWVELVKVLKRCQKWDKEKRKMLGRLCILHVGVYGINHGSMISLSSARRVFDTDRFDKYPWGRAGFTSLVNSVKVGNNEGDTYQLNGCVHVLLIWIFESVHTVGELYGFRRDWIDVPPLLNWKGCRQRFRFENLIANEKAEHGQVLYYRVFMLLLSQIHFGIVQFILMLPQI</sequence>
<organism evidence="2 3">
    <name type="scientific">Cardamine amara subsp. amara</name>
    <dbReference type="NCBI Taxonomy" id="228776"/>
    <lineage>
        <taxon>Eukaryota</taxon>
        <taxon>Viridiplantae</taxon>
        <taxon>Streptophyta</taxon>
        <taxon>Embryophyta</taxon>
        <taxon>Tracheophyta</taxon>
        <taxon>Spermatophyta</taxon>
        <taxon>Magnoliopsida</taxon>
        <taxon>eudicotyledons</taxon>
        <taxon>Gunneridae</taxon>
        <taxon>Pentapetalae</taxon>
        <taxon>rosids</taxon>
        <taxon>malvids</taxon>
        <taxon>Brassicales</taxon>
        <taxon>Brassicaceae</taxon>
        <taxon>Cardamineae</taxon>
        <taxon>Cardamine</taxon>
    </lineage>
</organism>
<protein>
    <recommendedName>
        <fullName evidence="1">DUF1985 domain-containing protein</fullName>
    </recommendedName>
</protein>
<evidence type="ECO:0000259" key="1">
    <source>
        <dbReference type="Pfam" id="PF09331"/>
    </source>
</evidence>
<gene>
    <name evidence="2" type="ORF">V5N11_024455</name>
</gene>
<dbReference type="Pfam" id="PF09331">
    <property type="entry name" value="DUF1985"/>
    <property type="match status" value="1"/>
</dbReference>